<dbReference type="FunCoup" id="F6YPQ4">
    <property type="interactions" value="3"/>
</dbReference>
<organism evidence="6 7">
    <name type="scientific">Ciona intestinalis</name>
    <name type="common">Transparent sea squirt</name>
    <name type="synonym">Ascidia intestinalis</name>
    <dbReference type="NCBI Taxonomy" id="7719"/>
    <lineage>
        <taxon>Eukaryota</taxon>
        <taxon>Metazoa</taxon>
        <taxon>Chordata</taxon>
        <taxon>Tunicata</taxon>
        <taxon>Ascidiacea</taxon>
        <taxon>Phlebobranchia</taxon>
        <taxon>Cionidae</taxon>
        <taxon>Ciona</taxon>
    </lineage>
</organism>
<dbReference type="InParanoid" id="F6YPQ4"/>
<dbReference type="GO" id="GO:0005737">
    <property type="term" value="C:cytoplasm"/>
    <property type="evidence" value="ECO:0007669"/>
    <property type="project" value="UniProtKB-SubCell"/>
</dbReference>
<keyword evidence="7" id="KW-1185">Reference proteome</keyword>
<dbReference type="Gene3D" id="3.30.110.170">
    <property type="entry name" value="Protein of unknown function (DUF541), domain 1"/>
    <property type="match status" value="1"/>
</dbReference>
<dbReference type="PANTHER" id="PTHR18842">
    <property type="entry name" value="INTERLEUKIN-1 RECEPTOR-ASSOCIATED KINASE 1-BINDING PROTEIN 1"/>
    <property type="match status" value="1"/>
</dbReference>
<dbReference type="AlphaFoldDB" id="F6YPQ4"/>
<accession>A0A1W2W2L9</accession>
<evidence type="ECO:0000256" key="5">
    <source>
        <dbReference type="ARBA" id="ARBA00023242"/>
    </source>
</evidence>
<dbReference type="PANTHER" id="PTHR18842:SF2">
    <property type="entry name" value="INTERLEUKIN-1 RECEPTOR-ASSOCIATED KINASE 1-BINDING PROTEIN 1"/>
    <property type="match status" value="1"/>
</dbReference>
<dbReference type="Pfam" id="PF04402">
    <property type="entry name" value="SIMPL"/>
    <property type="match status" value="1"/>
</dbReference>
<evidence type="ECO:0000256" key="3">
    <source>
        <dbReference type="ARBA" id="ARBA00005509"/>
    </source>
</evidence>
<dbReference type="OrthoDB" id="6365554at2759"/>
<reference evidence="7" key="1">
    <citation type="journal article" date="2002" name="Science">
        <title>The draft genome of Ciona intestinalis: insights into chordate and vertebrate origins.</title>
        <authorList>
            <person name="Dehal P."/>
            <person name="Satou Y."/>
            <person name="Campbell R.K."/>
            <person name="Chapman J."/>
            <person name="Degnan B."/>
            <person name="De Tomaso A."/>
            <person name="Davidson B."/>
            <person name="Di Gregorio A."/>
            <person name="Gelpke M."/>
            <person name="Goodstein D.M."/>
            <person name="Harafuji N."/>
            <person name="Hastings K.E."/>
            <person name="Ho I."/>
            <person name="Hotta K."/>
            <person name="Huang W."/>
            <person name="Kawashima T."/>
            <person name="Lemaire P."/>
            <person name="Martinez D."/>
            <person name="Meinertzhagen I.A."/>
            <person name="Necula S."/>
            <person name="Nonaka M."/>
            <person name="Putnam N."/>
            <person name="Rash S."/>
            <person name="Saiga H."/>
            <person name="Satake M."/>
            <person name="Terry A."/>
            <person name="Yamada L."/>
            <person name="Wang H.G."/>
            <person name="Awazu S."/>
            <person name="Azumi K."/>
            <person name="Boore J."/>
            <person name="Branno M."/>
            <person name="Chin-Bow S."/>
            <person name="DeSantis R."/>
            <person name="Doyle S."/>
            <person name="Francino P."/>
            <person name="Keys D.N."/>
            <person name="Haga S."/>
            <person name="Hayashi H."/>
            <person name="Hino K."/>
            <person name="Imai K.S."/>
            <person name="Inaba K."/>
            <person name="Kano S."/>
            <person name="Kobayashi K."/>
            <person name="Kobayashi M."/>
            <person name="Lee B.I."/>
            <person name="Makabe K.W."/>
            <person name="Manohar C."/>
            <person name="Matassi G."/>
            <person name="Medina M."/>
            <person name="Mochizuki Y."/>
            <person name="Mount S."/>
            <person name="Morishita T."/>
            <person name="Miura S."/>
            <person name="Nakayama A."/>
            <person name="Nishizaka S."/>
            <person name="Nomoto H."/>
            <person name="Ohta F."/>
            <person name="Oishi K."/>
            <person name="Rigoutsos I."/>
            <person name="Sano M."/>
            <person name="Sasaki A."/>
            <person name="Sasakura Y."/>
            <person name="Shoguchi E."/>
            <person name="Shin-i T."/>
            <person name="Spagnuolo A."/>
            <person name="Stainier D."/>
            <person name="Suzuki M.M."/>
            <person name="Tassy O."/>
            <person name="Takatori N."/>
            <person name="Tokuoka M."/>
            <person name="Yagi K."/>
            <person name="Yoshizaki F."/>
            <person name="Wada S."/>
            <person name="Zhang C."/>
            <person name="Hyatt P.D."/>
            <person name="Larimer F."/>
            <person name="Detter C."/>
            <person name="Doggett N."/>
            <person name="Glavina T."/>
            <person name="Hawkins T."/>
            <person name="Richardson P."/>
            <person name="Lucas S."/>
            <person name="Kohara Y."/>
            <person name="Levine M."/>
            <person name="Satoh N."/>
            <person name="Rokhsar D.S."/>
        </authorList>
    </citation>
    <scope>NUCLEOTIDE SEQUENCE [LARGE SCALE GENOMIC DNA]</scope>
</reference>
<dbReference type="Proteomes" id="UP000008144">
    <property type="component" value="Unassembled WGS sequence"/>
</dbReference>
<evidence type="ECO:0000256" key="4">
    <source>
        <dbReference type="ARBA" id="ARBA00022490"/>
    </source>
</evidence>
<dbReference type="OMA" id="TQTATRE"/>
<dbReference type="GO" id="GO:0006955">
    <property type="term" value="P:immune response"/>
    <property type="evidence" value="ECO:0007669"/>
    <property type="project" value="InterPro"/>
</dbReference>
<dbReference type="FunFam" id="3.30.110.170:FF:000005">
    <property type="entry name" value="interleukin-1 receptor-associated kinase 1-binding protein 1-like"/>
    <property type="match status" value="1"/>
</dbReference>
<dbReference type="GeneID" id="100177072"/>
<keyword evidence="4" id="KW-0963">Cytoplasm</keyword>
<dbReference type="InterPro" id="IPR030312">
    <property type="entry name" value="IRAK1BP1"/>
</dbReference>
<proteinExistence type="inferred from homology"/>
<keyword evidence="5" id="KW-0539">Nucleus</keyword>
<accession>F6YPQ4</accession>
<reference evidence="6" key="2">
    <citation type="submission" date="2025-08" db="UniProtKB">
        <authorList>
            <consortium name="Ensembl"/>
        </authorList>
    </citation>
    <scope>IDENTIFICATION</scope>
</reference>
<evidence type="ECO:0000256" key="1">
    <source>
        <dbReference type="ARBA" id="ARBA00004123"/>
    </source>
</evidence>
<name>F6YPQ4_CIOIN</name>
<evidence type="ECO:0000256" key="2">
    <source>
        <dbReference type="ARBA" id="ARBA00004496"/>
    </source>
</evidence>
<dbReference type="GO" id="GO:0043123">
    <property type="term" value="P:positive regulation of canonical NF-kappaB signal transduction"/>
    <property type="evidence" value="ECO:0007669"/>
    <property type="project" value="InterPro"/>
</dbReference>
<evidence type="ECO:0000313" key="6">
    <source>
        <dbReference type="Ensembl" id="ENSCINP00000028291.2"/>
    </source>
</evidence>
<dbReference type="HOGENOM" id="CLU_066454_0_0_1"/>
<reference evidence="6" key="3">
    <citation type="submission" date="2025-09" db="UniProtKB">
        <authorList>
            <consortium name="Ensembl"/>
        </authorList>
    </citation>
    <scope>IDENTIFICATION</scope>
</reference>
<comment type="similarity">
    <text evidence="3">Belongs to the IRAK1BP1 family.</text>
</comment>
<dbReference type="GeneTree" id="ENSGT00390000012588"/>
<evidence type="ECO:0000313" key="7">
    <source>
        <dbReference type="Proteomes" id="UP000008144"/>
    </source>
</evidence>
<protein>
    <submittedName>
        <fullName evidence="6">Interleukin-1 receptor-associated kinase 1-binding protein 1-like</fullName>
    </submittedName>
</protein>
<dbReference type="KEGG" id="cin:100177072"/>
<gene>
    <name evidence="6" type="primary">LOC100177072</name>
</gene>
<dbReference type="RefSeq" id="XP_002122171.1">
    <property type="nucleotide sequence ID" value="XM_002122135.5"/>
</dbReference>
<dbReference type="InterPro" id="IPR007497">
    <property type="entry name" value="SIMPL/DUF541"/>
</dbReference>
<comment type="subcellular location">
    <subcellularLocation>
        <location evidence="2">Cytoplasm</location>
    </subcellularLocation>
    <subcellularLocation>
        <location evidence="1">Nucleus</location>
    </subcellularLocation>
</comment>
<dbReference type="GO" id="GO:0005634">
    <property type="term" value="C:nucleus"/>
    <property type="evidence" value="ECO:0007669"/>
    <property type="project" value="UniProtKB-SubCell"/>
</dbReference>
<dbReference type="Ensembl" id="ENSCINT00000028537.2">
    <property type="protein sequence ID" value="ENSCINP00000028291.2"/>
    <property type="gene ID" value="ENSCING00000016280.2"/>
</dbReference>
<sequence length="261" mass="29392">MKGNSKHVFEPTHVFANLSPRIFSPENENKNENQHRRVEVSGTAEFTIPPDLCILTVVIENKKEKAEEAKASVARRSEYITQTLISHGVQNHDIEVTENLSRIGGRGFFHMEAQVDATFHNDLQKCLRLSNLFVEKLDRSVKVLSPVLKHDTQRLEATRKQTCLTALANARQKAVEVCRLMGQTLGRPVFITENVVREWRGCGSPEQSDPPGGVEGPLPTVEDVISGPINVQRRMKEQSVTVRVDVTATFDIRCKLEKEKK</sequence>